<name>A0A2L1TXR1_9BACL</name>
<proteinExistence type="predicted"/>
<sequence length="315" mass="36331">MSSIMLRPDLKTAGGEVNDVLVNGKYVGSVSIIYRERDRMFGAVQLEKHSLGEDEEGAVLEFVEQYVLGVAEALNIHEQDIIATCSVDRFIISSSEDEYKEYDLEDDPQYELVIVNEKRNRVDYELLDEDSGLLANIYCKMYGDEVVGTFVWVVDPLPEEMEQAARFVAQDYDSRQFRSFIFHMEYDGELIDTHELLMNEENSAEEELDEILAEDFRDDYLISLVRDDGDTLTYEIYEQDRGGLPIGTATVDINERQLTGFIDFRAPEDTNDRDVIAALLMEELDKEVEYDTFNVSMLCNNRVIDEIYFENETVH</sequence>
<reference evidence="2" key="1">
    <citation type="submission" date="2017-02" db="EMBL/GenBank/DDBJ databases">
        <title>Delineation of Paenibacillus larvae strains originating from foulbrood outbreaks.</title>
        <authorList>
            <person name="Beims H."/>
            <person name="Bunk B."/>
            <person name="Sproeer C."/>
            <person name="Mohr K.I."/>
            <person name="Pradella S."/>
            <person name="Guenther G."/>
            <person name="Rohde M."/>
            <person name="von der Ohe W."/>
            <person name="Steinert M."/>
        </authorList>
    </citation>
    <scope>NUCLEOTIDE SEQUENCE [LARGE SCALE GENOMIC DNA]</scope>
    <source>
        <strain evidence="2">Eric_III</strain>
    </source>
</reference>
<dbReference type="EMBL" id="CP019655">
    <property type="protein sequence ID" value="AVF25469.1"/>
    <property type="molecule type" value="Genomic_DNA"/>
</dbReference>
<gene>
    <name evidence="1" type="ORF">ERICIII_01270</name>
</gene>
<protein>
    <submittedName>
        <fullName evidence="1">Uncharacterized protein</fullName>
    </submittedName>
</protein>
<organism evidence="1 2">
    <name type="scientific">Paenibacillus larvae subsp. larvae</name>
    <dbReference type="NCBI Taxonomy" id="147375"/>
    <lineage>
        <taxon>Bacteria</taxon>
        <taxon>Bacillati</taxon>
        <taxon>Bacillota</taxon>
        <taxon>Bacilli</taxon>
        <taxon>Bacillales</taxon>
        <taxon>Paenibacillaceae</taxon>
        <taxon>Paenibacillus</taxon>
    </lineage>
</organism>
<evidence type="ECO:0000313" key="2">
    <source>
        <dbReference type="Proteomes" id="UP000239833"/>
    </source>
</evidence>
<dbReference type="Proteomes" id="UP000239833">
    <property type="component" value="Chromosome"/>
</dbReference>
<dbReference type="AlphaFoldDB" id="A0A2L1TXR1"/>
<evidence type="ECO:0000313" key="1">
    <source>
        <dbReference type="EMBL" id="AVF25469.1"/>
    </source>
</evidence>
<dbReference type="STRING" id="147375.BXP28_12155"/>
<dbReference type="RefSeq" id="WP_079940323.1">
    <property type="nucleotide sequence ID" value="NZ_CP019655.1"/>
</dbReference>
<dbReference type="GeneID" id="64218064"/>
<accession>A0A2L1TXR1</accession>